<evidence type="ECO:0000313" key="3">
    <source>
        <dbReference type="Proteomes" id="UP000007801"/>
    </source>
</evidence>
<keyword evidence="3" id="KW-1185">Reference proteome</keyword>
<organism evidence="2 3">
    <name type="scientific">Drosophila ananassae</name>
    <name type="common">Fruit fly</name>
    <dbReference type="NCBI Taxonomy" id="7217"/>
    <lineage>
        <taxon>Eukaryota</taxon>
        <taxon>Metazoa</taxon>
        <taxon>Ecdysozoa</taxon>
        <taxon>Arthropoda</taxon>
        <taxon>Hexapoda</taxon>
        <taxon>Insecta</taxon>
        <taxon>Pterygota</taxon>
        <taxon>Neoptera</taxon>
        <taxon>Endopterygota</taxon>
        <taxon>Diptera</taxon>
        <taxon>Brachycera</taxon>
        <taxon>Muscomorpha</taxon>
        <taxon>Ephydroidea</taxon>
        <taxon>Drosophilidae</taxon>
        <taxon>Drosophila</taxon>
        <taxon>Sophophora</taxon>
    </lineage>
</organism>
<feature type="region of interest" description="Disordered" evidence="1">
    <location>
        <begin position="31"/>
        <end position="55"/>
    </location>
</feature>
<name>A0A0N8P1N1_DROAN</name>
<evidence type="ECO:0000256" key="1">
    <source>
        <dbReference type="SAM" id="MobiDB-lite"/>
    </source>
</evidence>
<dbReference type="AlphaFoldDB" id="A0A0N8P1N1"/>
<evidence type="ECO:0000313" key="2">
    <source>
        <dbReference type="EMBL" id="KPU80388.1"/>
    </source>
</evidence>
<gene>
    <name evidence="2" type="primary">Dana\GF26885</name>
    <name evidence="2" type="ORF">GF26885</name>
</gene>
<protein>
    <submittedName>
        <fullName evidence="2">Uncharacterized protein</fullName>
    </submittedName>
</protein>
<sequence length="90" mass="10315">MPRQVLKYGELDHSKRISPCRTKLEVKCIGGVAGNQQPHTQPQPQPPREQPVGVKNPLHFLNKKSTEEITVHWTRAGHRKFPPIKLLPPW</sequence>
<dbReference type="InParanoid" id="A0A0N8P1N1"/>
<dbReference type="Proteomes" id="UP000007801">
    <property type="component" value="Unassembled WGS sequence"/>
</dbReference>
<reference evidence="2 3" key="1">
    <citation type="journal article" date="2007" name="Nature">
        <title>Evolution of genes and genomes on the Drosophila phylogeny.</title>
        <authorList>
            <consortium name="Drosophila 12 Genomes Consortium"/>
            <person name="Clark A.G."/>
            <person name="Eisen M.B."/>
            <person name="Smith D.R."/>
            <person name="Bergman C.M."/>
            <person name="Oliver B."/>
            <person name="Markow T.A."/>
            <person name="Kaufman T.C."/>
            <person name="Kellis M."/>
            <person name="Gelbart W."/>
            <person name="Iyer V.N."/>
            <person name="Pollard D.A."/>
            <person name="Sackton T.B."/>
            <person name="Larracuente A.M."/>
            <person name="Singh N.D."/>
            <person name="Abad J.P."/>
            <person name="Abt D.N."/>
            <person name="Adryan B."/>
            <person name="Aguade M."/>
            <person name="Akashi H."/>
            <person name="Anderson W.W."/>
            <person name="Aquadro C.F."/>
            <person name="Ardell D.H."/>
            <person name="Arguello R."/>
            <person name="Artieri C.G."/>
            <person name="Barbash D.A."/>
            <person name="Barker D."/>
            <person name="Barsanti P."/>
            <person name="Batterham P."/>
            <person name="Batzoglou S."/>
            <person name="Begun D."/>
            <person name="Bhutkar A."/>
            <person name="Blanco E."/>
            <person name="Bosak S.A."/>
            <person name="Bradley R.K."/>
            <person name="Brand A.D."/>
            <person name="Brent M.R."/>
            <person name="Brooks A.N."/>
            <person name="Brown R.H."/>
            <person name="Butlin R.K."/>
            <person name="Caggese C."/>
            <person name="Calvi B.R."/>
            <person name="Bernardo de Carvalho A."/>
            <person name="Caspi A."/>
            <person name="Castrezana S."/>
            <person name="Celniker S.E."/>
            <person name="Chang J.L."/>
            <person name="Chapple C."/>
            <person name="Chatterji S."/>
            <person name="Chinwalla A."/>
            <person name="Civetta A."/>
            <person name="Clifton S.W."/>
            <person name="Comeron J.M."/>
            <person name="Costello J.C."/>
            <person name="Coyne J.A."/>
            <person name="Daub J."/>
            <person name="David R.G."/>
            <person name="Delcher A.L."/>
            <person name="Delehaunty K."/>
            <person name="Do C.B."/>
            <person name="Ebling H."/>
            <person name="Edwards K."/>
            <person name="Eickbush T."/>
            <person name="Evans J.D."/>
            <person name="Filipski A."/>
            <person name="Findeiss S."/>
            <person name="Freyhult E."/>
            <person name="Fulton L."/>
            <person name="Fulton R."/>
            <person name="Garcia A.C."/>
            <person name="Gardiner A."/>
            <person name="Garfield D.A."/>
            <person name="Garvin B.E."/>
            <person name="Gibson G."/>
            <person name="Gilbert D."/>
            <person name="Gnerre S."/>
            <person name="Godfrey J."/>
            <person name="Good R."/>
            <person name="Gotea V."/>
            <person name="Gravely B."/>
            <person name="Greenberg A.J."/>
            <person name="Griffiths-Jones S."/>
            <person name="Gross S."/>
            <person name="Guigo R."/>
            <person name="Gustafson E.A."/>
            <person name="Haerty W."/>
            <person name="Hahn M.W."/>
            <person name="Halligan D.L."/>
            <person name="Halpern A.L."/>
            <person name="Halter G.M."/>
            <person name="Han M.V."/>
            <person name="Heger A."/>
            <person name="Hillier L."/>
            <person name="Hinrichs A.S."/>
            <person name="Holmes I."/>
            <person name="Hoskins R.A."/>
            <person name="Hubisz M.J."/>
            <person name="Hultmark D."/>
            <person name="Huntley M.A."/>
            <person name="Jaffe D.B."/>
            <person name="Jagadeeshan S."/>
            <person name="Jeck W.R."/>
            <person name="Johnson J."/>
            <person name="Jones C.D."/>
            <person name="Jordan W.C."/>
            <person name="Karpen G.H."/>
            <person name="Kataoka E."/>
            <person name="Keightley P.D."/>
            <person name="Kheradpour P."/>
            <person name="Kirkness E.F."/>
            <person name="Koerich L.B."/>
            <person name="Kristiansen K."/>
            <person name="Kudrna D."/>
            <person name="Kulathinal R.J."/>
            <person name="Kumar S."/>
            <person name="Kwok R."/>
            <person name="Lander E."/>
            <person name="Langley C.H."/>
            <person name="Lapoint R."/>
            <person name="Lazzaro B.P."/>
            <person name="Lee S.J."/>
            <person name="Levesque L."/>
            <person name="Li R."/>
            <person name="Lin C.F."/>
            <person name="Lin M.F."/>
            <person name="Lindblad-Toh K."/>
            <person name="Llopart A."/>
            <person name="Long M."/>
            <person name="Low L."/>
            <person name="Lozovsky E."/>
            <person name="Lu J."/>
            <person name="Luo M."/>
            <person name="Machado C.A."/>
            <person name="Makalowski W."/>
            <person name="Marzo M."/>
            <person name="Matsuda M."/>
            <person name="Matzkin L."/>
            <person name="McAllister B."/>
            <person name="McBride C.S."/>
            <person name="McKernan B."/>
            <person name="McKernan K."/>
            <person name="Mendez-Lago M."/>
            <person name="Minx P."/>
            <person name="Mollenhauer M.U."/>
            <person name="Montooth K."/>
            <person name="Mount S.M."/>
            <person name="Mu X."/>
            <person name="Myers E."/>
            <person name="Negre B."/>
            <person name="Newfeld S."/>
            <person name="Nielsen R."/>
            <person name="Noor M.A."/>
            <person name="O'Grady P."/>
            <person name="Pachter L."/>
            <person name="Papaceit M."/>
            <person name="Parisi M.J."/>
            <person name="Parisi M."/>
            <person name="Parts L."/>
            <person name="Pedersen J.S."/>
            <person name="Pesole G."/>
            <person name="Phillippy A.M."/>
            <person name="Ponting C.P."/>
            <person name="Pop M."/>
            <person name="Porcelli D."/>
            <person name="Powell J.R."/>
            <person name="Prohaska S."/>
            <person name="Pruitt K."/>
            <person name="Puig M."/>
            <person name="Quesneville H."/>
            <person name="Ram K.R."/>
            <person name="Rand D."/>
            <person name="Rasmussen M.D."/>
            <person name="Reed L.K."/>
            <person name="Reenan R."/>
            <person name="Reily A."/>
            <person name="Remington K.A."/>
            <person name="Rieger T.T."/>
            <person name="Ritchie M.G."/>
            <person name="Robin C."/>
            <person name="Rogers Y.H."/>
            <person name="Rohde C."/>
            <person name="Rozas J."/>
            <person name="Rubenfield M.J."/>
            <person name="Ruiz A."/>
            <person name="Russo S."/>
            <person name="Salzberg S.L."/>
            <person name="Sanchez-Gracia A."/>
            <person name="Saranga D.J."/>
            <person name="Sato H."/>
            <person name="Schaeffer S.W."/>
            <person name="Schatz M.C."/>
            <person name="Schlenke T."/>
            <person name="Schwartz R."/>
            <person name="Segarra C."/>
            <person name="Singh R.S."/>
            <person name="Sirot L."/>
            <person name="Sirota M."/>
            <person name="Sisneros N.B."/>
            <person name="Smith C.D."/>
            <person name="Smith T.F."/>
            <person name="Spieth J."/>
            <person name="Stage D.E."/>
            <person name="Stark A."/>
            <person name="Stephan W."/>
            <person name="Strausberg R.L."/>
            <person name="Strempel S."/>
            <person name="Sturgill D."/>
            <person name="Sutton G."/>
            <person name="Sutton G.G."/>
            <person name="Tao W."/>
            <person name="Teichmann S."/>
            <person name="Tobari Y.N."/>
            <person name="Tomimura Y."/>
            <person name="Tsolas J.M."/>
            <person name="Valente V.L."/>
            <person name="Venter E."/>
            <person name="Venter J.C."/>
            <person name="Vicario S."/>
            <person name="Vieira F.G."/>
            <person name="Vilella A.J."/>
            <person name="Villasante A."/>
            <person name="Walenz B."/>
            <person name="Wang J."/>
            <person name="Wasserman M."/>
            <person name="Watts T."/>
            <person name="Wilson D."/>
            <person name="Wilson R.K."/>
            <person name="Wing R.A."/>
            <person name="Wolfner M.F."/>
            <person name="Wong A."/>
            <person name="Wong G.K."/>
            <person name="Wu C.I."/>
            <person name="Wu G."/>
            <person name="Yamamoto D."/>
            <person name="Yang H.P."/>
            <person name="Yang S.P."/>
            <person name="Yorke J.A."/>
            <person name="Yoshida K."/>
            <person name="Zdobnov E."/>
            <person name="Zhang P."/>
            <person name="Zhang Y."/>
            <person name="Zimin A.V."/>
            <person name="Baldwin J."/>
            <person name="Abdouelleil A."/>
            <person name="Abdulkadir J."/>
            <person name="Abebe A."/>
            <person name="Abera B."/>
            <person name="Abreu J."/>
            <person name="Acer S.C."/>
            <person name="Aftuck L."/>
            <person name="Alexander A."/>
            <person name="An P."/>
            <person name="Anderson E."/>
            <person name="Anderson S."/>
            <person name="Arachi H."/>
            <person name="Azer M."/>
            <person name="Bachantsang P."/>
            <person name="Barry A."/>
            <person name="Bayul T."/>
            <person name="Berlin A."/>
            <person name="Bessette D."/>
            <person name="Bloom T."/>
            <person name="Blye J."/>
            <person name="Boguslavskiy L."/>
            <person name="Bonnet C."/>
            <person name="Boukhgalter B."/>
            <person name="Bourzgui I."/>
            <person name="Brown A."/>
            <person name="Cahill P."/>
            <person name="Channer S."/>
            <person name="Cheshatsang Y."/>
            <person name="Chuda L."/>
            <person name="Citroen M."/>
            <person name="Collymore A."/>
            <person name="Cooke P."/>
            <person name="Costello M."/>
            <person name="D'Aco K."/>
            <person name="Daza R."/>
            <person name="De Haan G."/>
            <person name="DeGray S."/>
            <person name="DeMaso C."/>
            <person name="Dhargay N."/>
            <person name="Dooley K."/>
            <person name="Dooley E."/>
            <person name="Doricent M."/>
            <person name="Dorje P."/>
            <person name="Dorjee K."/>
            <person name="Dupes A."/>
            <person name="Elong R."/>
            <person name="Falk J."/>
            <person name="Farina A."/>
            <person name="Faro S."/>
            <person name="Ferguson D."/>
            <person name="Fisher S."/>
            <person name="Foley C.D."/>
            <person name="Franke A."/>
            <person name="Friedrich D."/>
            <person name="Gadbois L."/>
            <person name="Gearin G."/>
            <person name="Gearin C.R."/>
            <person name="Giannoukos G."/>
            <person name="Goode T."/>
            <person name="Graham J."/>
            <person name="Grandbois E."/>
            <person name="Grewal S."/>
            <person name="Gyaltsen K."/>
            <person name="Hafez N."/>
            <person name="Hagos B."/>
            <person name="Hall J."/>
            <person name="Henson C."/>
            <person name="Hollinger A."/>
            <person name="Honan T."/>
            <person name="Huard M.D."/>
            <person name="Hughes L."/>
            <person name="Hurhula B."/>
            <person name="Husby M.E."/>
            <person name="Kamat A."/>
            <person name="Kanga B."/>
            <person name="Kashin S."/>
            <person name="Khazanovich D."/>
            <person name="Kisner P."/>
            <person name="Lance K."/>
            <person name="Lara M."/>
            <person name="Lee W."/>
            <person name="Lennon N."/>
            <person name="Letendre F."/>
            <person name="LeVine R."/>
            <person name="Lipovsky A."/>
            <person name="Liu X."/>
            <person name="Liu J."/>
            <person name="Liu S."/>
            <person name="Lokyitsang T."/>
            <person name="Lokyitsang Y."/>
            <person name="Lubonja R."/>
            <person name="Lui A."/>
            <person name="MacDonald P."/>
            <person name="Magnisalis V."/>
            <person name="Maru K."/>
            <person name="Matthews C."/>
            <person name="McCusker W."/>
            <person name="McDonough S."/>
            <person name="Mehta T."/>
            <person name="Meldrim J."/>
            <person name="Meneus L."/>
            <person name="Mihai O."/>
            <person name="Mihalev A."/>
            <person name="Mihova T."/>
            <person name="Mittelman R."/>
            <person name="Mlenga V."/>
            <person name="Montmayeur A."/>
            <person name="Mulrain L."/>
            <person name="Navidi A."/>
            <person name="Naylor J."/>
            <person name="Negash T."/>
            <person name="Nguyen T."/>
            <person name="Nguyen N."/>
            <person name="Nicol R."/>
            <person name="Norbu C."/>
            <person name="Norbu N."/>
            <person name="Novod N."/>
            <person name="O'Neill B."/>
            <person name="Osman S."/>
            <person name="Markiewicz E."/>
            <person name="Oyono O.L."/>
            <person name="Patti C."/>
            <person name="Phunkhang P."/>
            <person name="Pierre F."/>
            <person name="Priest M."/>
            <person name="Raghuraman S."/>
            <person name="Rege F."/>
            <person name="Reyes R."/>
            <person name="Rise C."/>
            <person name="Rogov P."/>
            <person name="Ross K."/>
            <person name="Ryan E."/>
            <person name="Settipalli S."/>
            <person name="Shea T."/>
            <person name="Sherpa N."/>
            <person name="Shi L."/>
            <person name="Shih D."/>
            <person name="Sparrow T."/>
            <person name="Spaulding J."/>
            <person name="Stalker J."/>
            <person name="Stange-Thomann N."/>
            <person name="Stavropoulos S."/>
            <person name="Stone C."/>
            <person name="Strader C."/>
            <person name="Tesfaye S."/>
            <person name="Thomson T."/>
            <person name="Thoulutsang Y."/>
            <person name="Thoulutsang D."/>
            <person name="Topham K."/>
            <person name="Topping I."/>
            <person name="Tsamla T."/>
            <person name="Vassiliev H."/>
            <person name="Vo A."/>
            <person name="Wangchuk T."/>
            <person name="Wangdi T."/>
            <person name="Weiand M."/>
            <person name="Wilkinson J."/>
            <person name="Wilson A."/>
            <person name="Yadav S."/>
            <person name="Young G."/>
            <person name="Yu Q."/>
            <person name="Zembek L."/>
            <person name="Zhong D."/>
            <person name="Zimmer A."/>
            <person name="Zwirko Z."/>
            <person name="Jaffe D.B."/>
            <person name="Alvarez P."/>
            <person name="Brockman W."/>
            <person name="Butler J."/>
            <person name="Chin C."/>
            <person name="Gnerre S."/>
            <person name="Grabherr M."/>
            <person name="Kleber M."/>
            <person name="Mauceli E."/>
            <person name="MacCallum I."/>
        </authorList>
    </citation>
    <scope>NUCLEOTIDE SEQUENCE [LARGE SCALE GENOMIC DNA]</scope>
    <source>
        <strain evidence="3">Tucson 14024-0371.13</strain>
    </source>
</reference>
<dbReference type="EMBL" id="CH902617">
    <property type="protein sequence ID" value="KPU80388.1"/>
    <property type="molecule type" value="Genomic_DNA"/>
</dbReference>
<accession>A0A0N8P1N1</accession>
<proteinExistence type="predicted"/>
<dbReference type="STRING" id="7217.A0A0N8P1N1"/>